<dbReference type="GO" id="GO:0003824">
    <property type="term" value="F:catalytic activity"/>
    <property type="evidence" value="ECO:0007669"/>
    <property type="project" value="InterPro"/>
</dbReference>
<feature type="domain" description="MOSC" evidence="1">
    <location>
        <begin position="119"/>
        <end position="283"/>
    </location>
</feature>
<dbReference type="Proteomes" id="UP000823889">
    <property type="component" value="Unassembled WGS sequence"/>
</dbReference>
<evidence type="ECO:0000313" key="2">
    <source>
        <dbReference type="EMBL" id="HJD43631.1"/>
    </source>
</evidence>
<dbReference type="InterPro" id="IPR005303">
    <property type="entry name" value="MOCOS_middle"/>
</dbReference>
<dbReference type="InterPro" id="IPR005302">
    <property type="entry name" value="MoCF_Sase_C"/>
</dbReference>
<dbReference type="InterPro" id="IPR011037">
    <property type="entry name" value="Pyrv_Knase-like_insert_dom_sf"/>
</dbReference>
<dbReference type="PROSITE" id="PS51340">
    <property type="entry name" value="MOSC"/>
    <property type="match status" value="1"/>
</dbReference>
<organism evidence="2 3">
    <name type="scientific">Candidatus Paenalcaligenes intestinipullorum</name>
    <dbReference type="NCBI Taxonomy" id="2838718"/>
    <lineage>
        <taxon>Bacteria</taxon>
        <taxon>Pseudomonadati</taxon>
        <taxon>Pseudomonadota</taxon>
        <taxon>Betaproteobacteria</taxon>
        <taxon>Burkholderiales</taxon>
        <taxon>Alcaligenaceae</taxon>
        <taxon>Paenalcaligenes</taxon>
    </lineage>
</organism>
<evidence type="ECO:0000313" key="3">
    <source>
        <dbReference type="Proteomes" id="UP000823889"/>
    </source>
</evidence>
<sequence>MQVVVQALNVYPIKSCAGVALSESLITERGLKWDREWVVVTREGQPCTQREWPRMVLIQPRLSDTHLHLAAPGMAPFRISLDVAISPKLPVQIWQDHTSGYDEGDAVAAWFSEFLGVSCRLLRVHPEAQRPLDANAVTRWAEQTGHDTQLLQRTQFAFADGFPFLLCNQASLTELNLAVQRQGGKPVGMNRFRANIVISGLEAYEEDYLLALNSSELGFANLKNCARCPMPNVEPLTGLVGAQPGLALNSTRHLSEGVIFGVNLALYQQQAPSIKIGQELTAELSI</sequence>
<comment type="caution">
    <text evidence="2">The sequence shown here is derived from an EMBL/GenBank/DDBJ whole genome shotgun (WGS) entry which is preliminary data.</text>
</comment>
<dbReference type="EMBL" id="DWUQ01000024">
    <property type="protein sequence ID" value="HJD43631.1"/>
    <property type="molecule type" value="Genomic_DNA"/>
</dbReference>
<dbReference type="SUPFAM" id="SSF50800">
    <property type="entry name" value="PK beta-barrel domain-like"/>
    <property type="match status" value="1"/>
</dbReference>
<name>A0A9D2RHR2_9BURK</name>
<reference evidence="2" key="1">
    <citation type="journal article" date="2021" name="PeerJ">
        <title>Extensive microbial diversity within the chicken gut microbiome revealed by metagenomics and culture.</title>
        <authorList>
            <person name="Gilroy R."/>
            <person name="Ravi A."/>
            <person name="Getino M."/>
            <person name="Pursley I."/>
            <person name="Horton D.L."/>
            <person name="Alikhan N.F."/>
            <person name="Baker D."/>
            <person name="Gharbi K."/>
            <person name="Hall N."/>
            <person name="Watson M."/>
            <person name="Adriaenssens E.M."/>
            <person name="Foster-Nyarko E."/>
            <person name="Jarju S."/>
            <person name="Secka A."/>
            <person name="Antonio M."/>
            <person name="Oren A."/>
            <person name="Chaudhuri R.R."/>
            <person name="La Ragione R."/>
            <person name="Hildebrand F."/>
            <person name="Pallen M.J."/>
        </authorList>
    </citation>
    <scope>NUCLEOTIDE SEQUENCE</scope>
    <source>
        <strain evidence="2">9264</strain>
    </source>
</reference>
<proteinExistence type="predicted"/>
<reference evidence="2" key="2">
    <citation type="submission" date="2021-04" db="EMBL/GenBank/DDBJ databases">
        <authorList>
            <person name="Gilroy R."/>
        </authorList>
    </citation>
    <scope>NUCLEOTIDE SEQUENCE</scope>
    <source>
        <strain evidence="2">9264</strain>
    </source>
</reference>
<dbReference type="PANTHER" id="PTHR14237:SF19">
    <property type="entry name" value="MITOCHONDRIAL AMIDOXIME REDUCING COMPONENT 1"/>
    <property type="match status" value="1"/>
</dbReference>
<dbReference type="GO" id="GO:0030151">
    <property type="term" value="F:molybdenum ion binding"/>
    <property type="evidence" value="ECO:0007669"/>
    <property type="project" value="InterPro"/>
</dbReference>
<dbReference type="AlphaFoldDB" id="A0A9D2RHR2"/>
<dbReference type="PANTHER" id="PTHR14237">
    <property type="entry name" value="MOLYBDOPTERIN COFACTOR SULFURASE MOSC"/>
    <property type="match status" value="1"/>
</dbReference>
<dbReference type="SUPFAM" id="SSF141673">
    <property type="entry name" value="MOSC N-terminal domain-like"/>
    <property type="match status" value="1"/>
</dbReference>
<accession>A0A9D2RHR2</accession>
<gene>
    <name evidence="2" type="ORF">H9906_01200</name>
</gene>
<dbReference type="Pfam" id="PF03476">
    <property type="entry name" value="MOSC_N"/>
    <property type="match status" value="1"/>
</dbReference>
<dbReference type="Pfam" id="PF03473">
    <property type="entry name" value="MOSC"/>
    <property type="match status" value="1"/>
</dbReference>
<dbReference type="GO" id="GO:0030170">
    <property type="term" value="F:pyridoxal phosphate binding"/>
    <property type="evidence" value="ECO:0007669"/>
    <property type="project" value="InterPro"/>
</dbReference>
<protein>
    <submittedName>
        <fullName evidence="2">MOSC N-terminal beta barrel domain-containing protein</fullName>
    </submittedName>
</protein>
<evidence type="ECO:0000259" key="1">
    <source>
        <dbReference type="PROSITE" id="PS51340"/>
    </source>
</evidence>